<sequence>MQISSIIDIIDGRLLNHPSISFIYSIKTNPRKVKEGDLFIVEHEEDIHTAIKNGAFALITQKNINITDDEIAWIYVDSVNETIKKLIRYLLSNKRLTAFYCNDISYELFKILKKPTVHSNIKIVPKELSKFFKFLDDLEENDTLICSDQRVLDDIYPVNFDFNTKKYEIHNLIEHSIFETTFSFKERYFSKLKLSSLYITEFLDVYSFLGFNCDLNKLKKFNYLKPIFVDKLINHTDYGKTDKFLIAQNNKELISKEINYLKTKYKYARIIYLTTEEIDDDSEYIHLSSLDELKSFLKKASFNAVYFMGVDYDELYEQVSKQSIEPSLI</sequence>
<evidence type="ECO:0000313" key="1">
    <source>
        <dbReference type="EMBL" id="RXJ63654.1"/>
    </source>
</evidence>
<accession>A0A4Q0Y343</accession>
<dbReference type="AlphaFoldDB" id="A0A4Q0Y343"/>
<dbReference type="STRING" id="877500.GCA_000935065_00118"/>
<dbReference type="Proteomes" id="UP000290191">
    <property type="component" value="Unassembled WGS sequence"/>
</dbReference>
<organism evidence="1 2">
    <name type="scientific">Halarcobacter anaerophilus</name>
    <dbReference type="NCBI Taxonomy" id="877500"/>
    <lineage>
        <taxon>Bacteria</taxon>
        <taxon>Pseudomonadati</taxon>
        <taxon>Campylobacterota</taxon>
        <taxon>Epsilonproteobacteria</taxon>
        <taxon>Campylobacterales</taxon>
        <taxon>Arcobacteraceae</taxon>
        <taxon>Halarcobacter</taxon>
    </lineage>
</organism>
<dbReference type="Gene3D" id="3.40.1390.10">
    <property type="entry name" value="MurE/MurF, N-terminal domain"/>
    <property type="match status" value="1"/>
</dbReference>
<dbReference type="OrthoDB" id="5338390at2"/>
<keyword evidence="2" id="KW-1185">Reference proteome</keyword>
<evidence type="ECO:0000313" key="2">
    <source>
        <dbReference type="Proteomes" id="UP000290191"/>
    </source>
</evidence>
<protein>
    <submittedName>
        <fullName evidence="1">Peptidoglycan synthetase</fullName>
    </submittedName>
</protein>
<dbReference type="InterPro" id="IPR035911">
    <property type="entry name" value="MurE/MurF_N"/>
</dbReference>
<proteinExistence type="predicted"/>
<dbReference type="EMBL" id="PDKO01000003">
    <property type="protein sequence ID" value="RXJ63654.1"/>
    <property type="molecule type" value="Genomic_DNA"/>
</dbReference>
<reference evidence="1 2" key="1">
    <citation type="submission" date="2017-10" db="EMBL/GenBank/DDBJ databases">
        <title>Genomics of the genus Arcobacter.</title>
        <authorList>
            <person name="Perez-Cataluna A."/>
            <person name="Figueras M.J."/>
        </authorList>
    </citation>
    <scope>NUCLEOTIDE SEQUENCE [LARGE SCALE GENOMIC DNA]</scope>
    <source>
        <strain evidence="1 2">DSM 24636</strain>
    </source>
</reference>
<dbReference type="RefSeq" id="WP_129081697.1">
    <property type="nucleotide sequence ID" value="NZ_CP041070.1"/>
</dbReference>
<gene>
    <name evidence="1" type="ORF">CRV06_05545</name>
</gene>
<comment type="caution">
    <text evidence="1">The sequence shown here is derived from an EMBL/GenBank/DDBJ whole genome shotgun (WGS) entry which is preliminary data.</text>
</comment>
<dbReference type="SUPFAM" id="SSF63418">
    <property type="entry name" value="MurE/MurF N-terminal domain"/>
    <property type="match status" value="1"/>
</dbReference>
<name>A0A4Q0Y343_9BACT</name>